<proteinExistence type="inferred from homology"/>
<evidence type="ECO:0000256" key="2">
    <source>
        <dbReference type="ARBA" id="ARBA00022614"/>
    </source>
</evidence>
<dbReference type="InterPro" id="IPR057135">
    <property type="entry name" value="At4g27190-like_LRR"/>
</dbReference>
<protein>
    <submittedName>
        <fullName evidence="6">NB-ARC domains-containing protein</fullName>
    </submittedName>
</protein>
<dbReference type="SUPFAM" id="SSF52540">
    <property type="entry name" value="P-loop containing nucleoside triphosphate hydrolases"/>
    <property type="match status" value="1"/>
</dbReference>
<dbReference type="PRINTS" id="PR00364">
    <property type="entry name" value="DISEASERSIST"/>
</dbReference>
<keyword evidence="7" id="KW-1185">Reference proteome</keyword>
<dbReference type="SUPFAM" id="SSF52058">
    <property type="entry name" value="L domain-like"/>
    <property type="match status" value="1"/>
</dbReference>
<organism evidence="6 7">
    <name type="scientific">Artemisia annua</name>
    <name type="common">Sweet wormwood</name>
    <dbReference type="NCBI Taxonomy" id="35608"/>
    <lineage>
        <taxon>Eukaryota</taxon>
        <taxon>Viridiplantae</taxon>
        <taxon>Streptophyta</taxon>
        <taxon>Embryophyta</taxon>
        <taxon>Tracheophyta</taxon>
        <taxon>Spermatophyta</taxon>
        <taxon>Magnoliopsida</taxon>
        <taxon>eudicotyledons</taxon>
        <taxon>Gunneridae</taxon>
        <taxon>Pentapetalae</taxon>
        <taxon>asterids</taxon>
        <taxon>campanulids</taxon>
        <taxon>Asterales</taxon>
        <taxon>Asteraceae</taxon>
        <taxon>Asteroideae</taxon>
        <taxon>Anthemideae</taxon>
        <taxon>Artemisiinae</taxon>
        <taxon>Artemisia</taxon>
    </lineage>
</organism>
<dbReference type="SUPFAM" id="SSF52047">
    <property type="entry name" value="RNI-like"/>
    <property type="match status" value="3"/>
</dbReference>
<evidence type="ECO:0000313" key="7">
    <source>
        <dbReference type="Proteomes" id="UP000245207"/>
    </source>
</evidence>
<reference evidence="6 7" key="1">
    <citation type="journal article" date="2018" name="Mol. Plant">
        <title>The genome of Artemisia annua provides insight into the evolution of Asteraceae family and artemisinin biosynthesis.</title>
        <authorList>
            <person name="Shen Q."/>
            <person name="Zhang L."/>
            <person name="Liao Z."/>
            <person name="Wang S."/>
            <person name="Yan T."/>
            <person name="Shi P."/>
            <person name="Liu M."/>
            <person name="Fu X."/>
            <person name="Pan Q."/>
            <person name="Wang Y."/>
            <person name="Lv Z."/>
            <person name="Lu X."/>
            <person name="Zhang F."/>
            <person name="Jiang W."/>
            <person name="Ma Y."/>
            <person name="Chen M."/>
            <person name="Hao X."/>
            <person name="Li L."/>
            <person name="Tang Y."/>
            <person name="Lv G."/>
            <person name="Zhou Y."/>
            <person name="Sun X."/>
            <person name="Brodelius P.E."/>
            <person name="Rose J.K.C."/>
            <person name="Tang K."/>
        </authorList>
    </citation>
    <scope>NUCLEOTIDE SEQUENCE [LARGE SCALE GENOMIC DNA]</scope>
    <source>
        <strain evidence="7">cv. Huhao1</strain>
        <tissue evidence="6">Leaf</tissue>
    </source>
</reference>
<dbReference type="Pfam" id="PF00931">
    <property type="entry name" value="NB-ARC"/>
    <property type="match status" value="1"/>
</dbReference>
<dbReference type="InterPro" id="IPR042197">
    <property type="entry name" value="Apaf_helical"/>
</dbReference>
<keyword evidence="2" id="KW-0433">Leucine-rich repeat</keyword>
<dbReference type="OrthoDB" id="1579323at2759"/>
<name>A0A2U1NGW0_ARTAN</name>
<dbReference type="SMART" id="SM00382">
    <property type="entry name" value="AAA"/>
    <property type="match status" value="1"/>
</dbReference>
<evidence type="ECO:0000256" key="3">
    <source>
        <dbReference type="ARBA" id="ARBA00022821"/>
    </source>
</evidence>
<evidence type="ECO:0000256" key="4">
    <source>
        <dbReference type="ARBA" id="ARBA00022840"/>
    </source>
</evidence>
<dbReference type="InterPro" id="IPR032675">
    <property type="entry name" value="LRR_dom_sf"/>
</dbReference>
<comment type="similarity">
    <text evidence="1">Belongs to the disease resistance NB-LRR family.</text>
</comment>
<feature type="domain" description="AAA+ ATPase" evidence="5">
    <location>
        <begin position="241"/>
        <end position="374"/>
    </location>
</feature>
<dbReference type="PANTHER" id="PTHR33463">
    <property type="entry name" value="NB-ARC DOMAIN-CONTAINING PROTEIN-RELATED"/>
    <property type="match status" value="1"/>
</dbReference>
<evidence type="ECO:0000313" key="6">
    <source>
        <dbReference type="EMBL" id="PWA72759.1"/>
    </source>
</evidence>
<sequence length="1573" mass="178755">MHDHVYVQFNSKLINKWARVKYQNTDVLRSLDASKAQSWIVAISDEDEEKEEDGSVGVGGDAVGGRELHDDDFVSDEEQVEDIAVSVVAKLLEYIAQPILQPFDYIIHHDRNINRLRTQIACLENTLSMYQPQVDVATRNGDIVLPVVQDWINKATALATESHNLLSDCDHSCPHLKLMYKTSRDARKKRMAVSELLESGKFDIFSHPAHLPSIWPSSNVDGFESRKGLLRLVMEALEDDSVNVIGVYGMGGIGKTTFVEQVAKQADANQLFDEMVMVVVSHKPNLRKLQGDLAEMLELNLKEEGVLLRTARLRERLNQVKRILIILDDVWTPLDLRTIGIPQSKGCKIILTSRSLDVCNAMNTERNFHMDVLSQAESWNLFRKMAGDAVDSDDLNPIATKVAKRCSGLPLAIVTVARALRHRSKHAWRDALRHDVEECFRMHDVTRDFLLSVASKGLYIFLEKMMPGYIDSHNENKFRNAYAISLVLNDLEEFPVDIDCPNLQLWRLEGSLGFVEFSGNFLNGLKELKVVLMHHVSIPSMPSSFLALRKLLTLCLEHCKLGDLSQIKELKQLEILSFMHSDIERLPKEVGELSRLRLLDLTDCRNLSVIPFGVFSKLSNLECLYMLNSFVQWGFEGQNISQNQATLGEFRNLSRLNTLEMRVPDVNFFPKDVLFDNLVRFKIFIGMDVSQVISYSYPKTLRLALHQGLSLHSGIYKLLKGAQHLILDYSIINYLEDLNSIVYDLRKGFRHLRCLEVYGYTGVESLIDTNIFPVLEKLKVVSAADLKMICYDHLPDQSFCELQELMLSILPELTCLWMDPLGNVCLHNLRTLFVSDCHKLKDLLSQSTAKDLSQLQKLYVSSCEDLNVILYKDQGVSSSQIVLSNLKSIKLEFLPTLKSFCPEADVSLASNDIQEPLFNSKVDFPSLEELTLRELHSVKEIWRSQLSAANFRSLRILIIFWCDSLVLVFPSYMQYMLQNLEILSIEWCDSVEEVCELHNENDAQIAALPCVRDLTLGKLPLMKHLWWNIDPHAYTSLQNLNSLHIYECDALIHLFSGNAMKSLVHLQELKVRSCMMLKTIFSNEGEDGVIVLSELCSVKLDDLPELLTFCQGSTSLEFPSLDMIEIKSCPKMKVFVDSDVRQGGNHGIISRPLFNEKVALPNLQALYLNGLASLDGIWHTELLDKSFSKLQVINVMNCGQLLDLGPLNMLSRLQMLEVIQVTNCASLERIFTLKHPQIQKYISSVSLINLVDLVLENLPNLRQIWWDRTPNHTHRFPRLAAMEVENCDRLDCIFPASVARGVPQLQKLKVYSCMSVKAIVGNNGQDLDPNDMFLPQICSIELENLPNVVVFCTRMSVLRWLSLKELRIVSCSKMGSFVSTSSLHGEGSGGFIEENLLNNIQGFFTEKIVFPSLEKLRVDNLECVNALWHTATITESFCQLRVLEVRNCDNLLQLIPSSLLSRMHNLEELHVNQCRLLEKIVEKLEEDLGEKVILPKLHTVQLINLPRLASFFSGDRSYEWPNLERFALEDCPSMKTFSSVVQVVPKLTAVEVGYGLQVWNGDLESTIKHLFRS</sequence>
<dbReference type="Gene3D" id="3.80.10.10">
    <property type="entry name" value="Ribonuclease Inhibitor"/>
    <property type="match status" value="4"/>
</dbReference>
<comment type="caution">
    <text evidence="6">The sequence shown here is derived from an EMBL/GenBank/DDBJ whole genome shotgun (WGS) entry which is preliminary data.</text>
</comment>
<dbReference type="Gene3D" id="3.40.50.300">
    <property type="entry name" value="P-loop containing nucleotide triphosphate hydrolases"/>
    <property type="match status" value="1"/>
</dbReference>
<dbReference type="Proteomes" id="UP000245207">
    <property type="component" value="Unassembled WGS sequence"/>
</dbReference>
<dbReference type="EMBL" id="PKPP01002846">
    <property type="protein sequence ID" value="PWA72759.1"/>
    <property type="molecule type" value="Genomic_DNA"/>
</dbReference>
<evidence type="ECO:0000256" key="1">
    <source>
        <dbReference type="ARBA" id="ARBA00008894"/>
    </source>
</evidence>
<dbReference type="FunFam" id="3.40.50.300:FF:001091">
    <property type="entry name" value="Probable disease resistance protein At1g61300"/>
    <property type="match status" value="1"/>
</dbReference>
<dbReference type="GO" id="GO:0043531">
    <property type="term" value="F:ADP binding"/>
    <property type="evidence" value="ECO:0007669"/>
    <property type="project" value="InterPro"/>
</dbReference>
<dbReference type="GO" id="GO:0005524">
    <property type="term" value="F:ATP binding"/>
    <property type="evidence" value="ECO:0007669"/>
    <property type="project" value="UniProtKB-KW"/>
</dbReference>
<dbReference type="InterPro" id="IPR050905">
    <property type="entry name" value="Plant_NBS-LRR"/>
</dbReference>
<dbReference type="Pfam" id="PF23247">
    <property type="entry name" value="LRR_RPS2"/>
    <property type="match status" value="4"/>
</dbReference>
<keyword evidence="4" id="KW-0067">ATP-binding</keyword>
<dbReference type="InterPro" id="IPR027417">
    <property type="entry name" value="P-loop_NTPase"/>
</dbReference>
<evidence type="ECO:0000259" key="5">
    <source>
        <dbReference type="SMART" id="SM00382"/>
    </source>
</evidence>
<dbReference type="STRING" id="35608.A0A2U1NGW0"/>
<keyword evidence="3" id="KW-0611">Plant defense</keyword>
<accession>A0A2U1NGW0</accession>
<dbReference type="InterPro" id="IPR002182">
    <property type="entry name" value="NB-ARC"/>
</dbReference>
<dbReference type="PANTHER" id="PTHR33463:SF211">
    <property type="entry name" value="AAA+ ATPASE DOMAIN, P-LOOP CONTAINING NUCLEOSIDE TRIPHOSPHATE HYDROLASE"/>
    <property type="match status" value="1"/>
</dbReference>
<dbReference type="GO" id="GO:0006952">
    <property type="term" value="P:defense response"/>
    <property type="evidence" value="ECO:0007669"/>
    <property type="project" value="UniProtKB-KW"/>
</dbReference>
<dbReference type="Gene3D" id="1.10.8.430">
    <property type="entry name" value="Helical domain of apoptotic protease-activating factors"/>
    <property type="match status" value="1"/>
</dbReference>
<dbReference type="InterPro" id="IPR003593">
    <property type="entry name" value="AAA+_ATPase"/>
</dbReference>
<keyword evidence="4" id="KW-0547">Nucleotide-binding</keyword>
<gene>
    <name evidence="6" type="ORF">CTI12_AA267460</name>
</gene>